<dbReference type="eggNOG" id="arCOG03722">
    <property type="taxonomic scope" value="Archaea"/>
</dbReference>
<accession>G0EFX4</accession>
<organism evidence="2 3">
    <name type="scientific">Pyrolobus fumarii (strain DSM 11204 / 1A)</name>
    <dbReference type="NCBI Taxonomy" id="694429"/>
    <lineage>
        <taxon>Archaea</taxon>
        <taxon>Thermoproteota</taxon>
        <taxon>Thermoprotei</taxon>
        <taxon>Desulfurococcales</taxon>
        <taxon>Pyrodictiaceae</taxon>
        <taxon>Pyrolobus</taxon>
    </lineage>
</organism>
<reference evidence="2 3" key="1">
    <citation type="journal article" date="2011" name="Stand. Genomic Sci.">
        <title>Complete genome sequence of the hyperthermophilic chemolithoautotroph Pyrolobus fumarii type strain (1A).</title>
        <authorList>
            <person name="Anderson I."/>
            <person name="Goker M."/>
            <person name="Nolan M."/>
            <person name="Lucas S."/>
            <person name="Hammon N."/>
            <person name="Deshpande S."/>
            <person name="Cheng J.F."/>
            <person name="Tapia R."/>
            <person name="Han C."/>
            <person name="Goodwin L."/>
            <person name="Pitluck S."/>
            <person name="Huntemann M."/>
            <person name="Liolios K."/>
            <person name="Ivanova N."/>
            <person name="Pagani I."/>
            <person name="Mavromatis K."/>
            <person name="Ovchinikova G."/>
            <person name="Pati A."/>
            <person name="Chen A."/>
            <person name="Palaniappan K."/>
            <person name="Land M."/>
            <person name="Hauser L."/>
            <person name="Brambilla E.M."/>
            <person name="Huber H."/>
            <person name="Yasawong M."/>
            <person name="Rohde M."/>
            <person name="Spring S."/>
            <person name="Abt B."/>
            <person name="Sikorski J."/>
            <person name="Wirth R."/>
            <person name="Detter J.C."/>
            <person name="Woyke T."/>
            <person name="Bristow J."/>
            <person name="Eisen J.A."/>
            <person name="Markowitz V."/>
            <person name="Hugenholtz P."/>
            <person name="Kyrpides N.C."/>
            <person name="Klenk H.P."/>
            <person name="Lapidus A."/>
        </authorList>
    </citation>
    <scope>NUCLEOTIDE SEQUENCE [LARGE SCALE GENOMIC DNA]</scope>
    <source>
        <strain evidence="3">DSM 11204 / 1A</strain>
    </source>
</reference>
<dbReference type="GO" id="GO:0006355">
    <property type="term" value="P:regulation of DNA-templated transcription"/>
    <property type="evidence" value="ECO:0007669"/>
    <property type="project" value="InterPro"/>
</dbReference>
<dbReference type="PANTHER" id="PTHR34237">
    <property type="entry name" value="PAREP8-RELATED"/>
    <property type="match status" value="1"/>
</dbReference>
<dbReference type="Pfam" id="PF05942">
    <property type="entry name" value="PaREP1"/>
    <property type="match status" value="1"/>
</dbReference>
<evidence type="ECO:0000256" key="1">
    <source>
        <dbReference type="SAM" id="Coils"/>
    </source>
</evidence>
<proteinExistence type="predicted"/>
<dbReference type="InterPro" id="IPR010985">
    <property type="entry name" value="Ribbon_hlx_hlx"/>
</dbReference>
<dbReference type="EMBL" id="CP002838">
    <property type="protein sequence ID" value="AEM39075.1"/>
    <property type="molecule type" value="Genomic_DNA"/>
</dbReference>
<dbReference type="GeneID" id="11138396"/>
<keyword evidence="3" id="KW-1185">Reference proteome</keyword>
<protein>
    <submittedName>
        <fullName evidence="2">PaREP1 family protein</fullName>
    </submittedName>
</protein>
<sequence length="166" mass="19268">MTLLEAIRLPRSIAQRLRIEAEKQGMSLEEYLVELATRDLDPPERAREYIETARALLEQAREELERGDVRQAAEKAWGAAALAVKAYAAWREGRRLTSHGELWEYTLVLRKELGKWVSSAWNAGNSMHTCFYEGWCEREHVEDAIEEIERLVKTVEEKIKKTHTET</sequence>
<dbReference type="InterPro" id="IPR010268">
    <property type="entry name" value="PaREP1"/>
</dbReference>
<dbReference type="SUPFAM" id="SSF47598">
    <property type="entry name" value="Ribbon-helix-helix"/>
    <property type="match status" value="1"/>
</dbReference>
<dbReference type="KEGG" id="pfm:Pyrfu_1213"/>
<dbReference type="STRING" id="694429.Pyrfu_1213"/>
<gene>
    <name evidence="2" type="ordered locus">Pyrfu_1213</name>
</gene>
<dbReference type="Proteomes" id="UP000001037">
    <property type="component" value="Chromosome"/>
</dbReference>
<evidence type="ECO:0000313" key="3">
    <source>
        <dbReference type="Proteomes" id="UP000001037"/>
    </source>
</evidence>
<evidence type="ECO:0000313" key="2">
    <source>
        <dbReference type="EMBL" id="AEM39075.1"/>
    </source>
</evidence>
<dbReference type="HOGENOM" id="CLU_115256_4_0_2"/>
<dbReference type="RefSeq" id="WP_014026752.1">
    <property type="nucleotide sequence ID" value="NC_015931.1"/>
</dbReference>
<feature type="coiled-coil region" evidence="1">
    <location>
        <begin position="138"/>
        <end position="165"/>
    </location>
</feature>
<dbReference type="InParanoid" id="G0EFX4"/>
<dbReference type="AlphaFoldDB" id="G0EFX4"/>
<keyword evidence="1" id="KW-0175">Coiled coil</keyword>
<dbReference type="PANTHER" id="PTHR34237:SF1">
    <property type="entry name" value="PAREP8"/>
    <property type="match status" value="1"/>
</dbReference>
<dbReference type="Gene3D" id="1.20.120.330">
    <property type="entry name" value="Nucleotidyltransferases domain 2"/>
    <property type="match status" value="1"/>
</dbReference>
<name>G0EFX4_PYRF1</name>